<evidence type="ECO:0000256" key="8">
    <source>
        <dbReference type="ARBA" id="ARBA00023016"/>
    </source>
</evidence>
<dbReference type="Pfam" id="PF03880">
    <property type="entry name" value="DbpA"/>
    <property type="match status" value="1"/>
</dbReference>
<dbReference type="SUPFAM" id="SSF52540">
    <property type="entry name" value="P-loop containing nucleoside triphosphate hydrolases"/>
    <property type="match status" value="1"/>
</dbReference>
<name>A0A3N2RDM7_LYSEN</name>
<dbReference type="InterPro" id="IPR014014">
    <property type="entry name" value="RNA_helicase_DEAD_Q_motif"/>
</dbReference>
<protein>
    <recommendedName>
        <fullName evidence="10">ATP-dependent RNA helicase DeaD</fullName>
        <ecNumber evidence="10">3.6.4.13</ecNumber>
    </recommendedName>
    <alternativeName>
        <fullName evidence="10">Cold-shock DEAD box protein A</fullName>
    </alternativeName>
</protein>
<dbReference type="RefSeq" id="WP_123648637.1">
    <property type="nucleotide sequence ID" value="NZ_RCTY01000044.1"/>
</dbReference>
<dbReference type="InterPro" id="IPR005580">
    <property type="entry name" value="DbpA/CsdA_RNA-bd_dom"/>
</dbReference>
<dbReference type="SMART" id="SM00490">
    <property type="entry name" value="HELICc"/>
    <property type="match status" value="1"/>
</dbReference>
<dbReference type="PROSITE" id="PS51192">
    <property type="entry name" value="HELICASE_ATP_BIND_1"/>
    <property type="match status" value="1"/>
</dbReference>
<keyword evidence="3 10" id="KW-0547">Nucleotide-binding</keyword>
<dbReference type="GO" id="GO:0005829">
    <property type="term" value="C:cytosol"/>
    <property type="evidence" value="ECO:0007669"/>
    <property type="project" value="TreeGrafter"/>
</dbReference>
<gene>
    <name evidence="10" type="primary">deaD</name>
    <name evidence="10" type="synonym">csdA</name>
    <name evidence="16" type="ORF">D9T17_17600</name>
</gene>
<keyword evidence="2 10" id="KW-0963">Cytoplasm</keyword>
<dbReference type="InterPro" id="IPR028618">
    <property type="entry name" value="DEAD_helicase_DeaD"/>
</dbReference>
<feature type="short sequence motif" description="Q motif" evidence="11">
    <location>
        <begin position="13"/>
        <end position="41"/>
    </location>
</feature>
<dbReference type="GO" id="GO:0005524">
    <property type="term" value="F:ATP binding"/>
    <property type="evidence" value="ECO:0007669"/>
    <property type="project" value="UniProtKB-UniRule"/>
</dbReference>
<evidence type="ECO:0000256" key="6">
    <source>
        <dbReference type="ARBA" id="ARBA00022840"/>
    </source>
</evidence>
<dbReference type="PROSITE" id="PS51194">
    <property type="entry name" value="HELICASE_CTER"/>
    <property type="match status" value="1"/>
</dbReference>
<evidence type="ECO:0000313" key="17">
    <source>
        <dbReference type="Proteomes" id="UP000275910"/>
    </source>
</evidence>
<dbReference type="GO" id="GO:0070417">
    <property type="term" value="P:cellular response to cold"/>
    <property type="evidence" value="ECO:0007669"/>
    <property type="project" value="InterPro"/>
</dbReference>
<feature type="compositionally biased region" description="Basic and acidic residues" evidence="12">
    <location>
        <begin position="484"/>
        <end position="517"/>
    </location>
</feature>
<dbReference type="FunFam" id="3.30.70.330:FF:000068">
    <property type="entry name" value="ATP-dependent RNA helicase DeaD"/>
    <property type="match status" value="1"/>
</dbReference>
<dbReference type="FunFam" id="3.40.50.300:FF:000108">
    <property type="entry name" value="ATP-dependent RNA helicase RhlE"/>
    <property type="match status" value="1"/>
</dbReference>
<dbReference type="InterPro" id="IPR057325">
    <property type="entry name" value="DeaD_dimer"/>
</dbReference>
<dbReference type="InterPro" id="IPR050547">
    <property type="entry name" value="DEAD_box_RNA_helicases"/>
</dbReference>
<feature type="compositionally biased region" description="Gly residues" evidence="12">
    <location>
        <begin position="639"/>
        <end position="649"/>
    </location>
</feature>
<evidence type="ECO:0000259" key="14">
    <source>
        <dbReference type="PROSITE" id="PS51194"/>
    </source>
</evidence>
<keyword evidence="5 10" id="KW-0347">Helicase</keyword>
<dbReference type="InterPro" id="IPR011545">
    <property type="entry name" value="DEAD/DEAH_box_helicase_dom"/>
</dbReference>
<evidence type="ECO:0000256" key="2">
    <source>
        <dbReference type="ARBA" id="ARBA00022490"/>
    </source>
</evidence>
<dbReference type="InterPro" id="IPR001650">
    <property type="entry name" value="Helicase_C-like"/>
</dbReference>
<evidence type="ECO:0000256" key="1">
    <source>
        <dbReference type="ARBA" id="ARBA00004496"/>
    </source>
</evidence>
<dbReference type="Pfam" id="PF25399">
    <property type="entry name" value="DeaD_dimer"/>
    <property type="match status" value="1"/>
</dbReference>
<dbReference type="InterPro" id="IPR014001">
    <property type="entry name" value="Helicase_ATP-bd"/>
</dbReference>
<feature type="domain" description="Helicase C-terminal" evidence="14">
    <location>
        <begin position="239"/>
        <end position="386"/>
    </location>
</feature>
<keyword evidence="4 10" id="KW-0378">Hydrolase</keyword>
<dbReference type="GO" id="GO:0006401">
    <property type="term" value="P:RNA catabolic process"/>
    <property type="evidence" value="ECO:0007669"/>
    <property type="project" value="UniProtKB-UniRule"/>
</dbReference>
<dbReference type="EMBL" id="RCTY01000044">
    <property type="protein sequence ID" value="ROU05519.1"/>
    <property type="molecule type" value="Genomic_DNA"/>
</dbReference>
<dbReference type="PANTHER" id="PTHR47963">
    <property type="entry name" value="DEAD-BOX ATP-DEPENDENT RNA HELICASE 47, MITOCHONDRIAL"/>
    <property type="match status" value="1"/>
</dbReference>
<comment type="catalytic activity">
    <reaction evidence="9 10">
        <text>ATP + H2O = ADP + phosphate + H(+)</text>
        <dbReference type="Rhea" id="RHEA:13065"/>
        <dbReference type="ChEBI" id="CHEBI:15377"/>
        <dbReference type="ChEBI" id="CHEBI:15378"/>
        <dbReference type="ChEBI" id="CHEBI:30616"/>
        <dbReference type="ChEBI" id="CHEBI:43474"/>
        <dbReference type="ChEBI" id="CHEBI:456216"/>
        <dbReference type="EC" id="3.6.4.13"/>
    </reaction>
</comment>
<dbReference type="Pfam" id="PF00271">
    <property type="entry name" value="Helicase_C"/>
    <property type="match status" value="1"/>
</dbReference>
<organism evidence="16 17">
    <name type="scientific">Lysobacter enzymogenes</name>
    <dbReference type="NCBI Taxonomy" id="69"/>
    <lineage>
        <taxon>Bacteria</taxon>
        <taxon>Pseudomonadati</taxon>
        <taxon>Pseudomonadota</taxon>
        <taxon>Gammaproteobacteria</taxon>
        <taxon>Lysobacterales</taxon>
        <taxon>Lysobacteraceae</taxon>
        <taxon>Lysobacter</taxon>
    </lineage>
</organism>
<evidence type="ECO:0000256" key="12">
    <source>
        <dbReference type="SAM" id="MobiDB-lite"/>
    </source>
</evidence>
<comment type="caution">
    <text evidence="16">The sequence shown here is derived from an EMBL/GenBank/DDBJ whole genome shotgun (WGS) entry which is preliminary data.</text>
</comment>
<dbReference type="CDD" id="cd12499">
    <property type="entry name" value="RRM_EcCsdA_like"/>
    <property type="match status" value="1"/>
</dbReference>
<dbReference type="Pfam" id="PF00270">
    <property type="entry name" value="DEAD"/>
    <property type="match status" value="1"/>
</dbReference>
<dbReference type="InterPro" id="IPR000629">
    <property type="entry name" value="RNA-helicase_DEAD-box_CS"/>
</dbReference>
<dbReference type="PROSITE" id="PS00039">
    <property type="entry name" value="DEAD_ATP_HELICASE"/>
    <property type="match status" value="1"/>
</dbReference>
<keyword evidence="6 10" id="KW-0067">ATP-binding</keyword>
<feature type="region of interest" description="Disordered" evidence="12">
    <location>
        <begin position="628"/>
        <end position="676"/>
    </location>
</feature>
<comment type="function">
    <text evidence="10">DEAD-box RNA helicase involved in various cellular processes at low temperature, including ribosome biogenesis, mRNA degradation and translation initiation.</text>
</comment>
<dbReference type="Gene3D" id="3.30.70.330">
    <property type="match status" value="1"/>
</dbReference>
<dbReference type="Proteomes" id="UP000275910">
    <property type="component" value="Unassembled WGS sequence"/>
</dbReference>
<dbReference type="GO" id="GO:0033592">
    <property type="term" value="F:RNA strand annealing activity"/>
    <property type="evidence" value="ECO:0007669"/>
    <property type="project" value="TreeGrafter"/>
</dbReference>
<evidence type="ECO:0000256" key="10">
    <source>
        <dbReference type="HAMAP-Rule" id="MF_00964"/>
    </source>
</evidence>
<evidence type="ECO:0000313" key="16">
    <source>
        <dbReference type="EMBL" id="ROU05519.1"/>
    </source>
</evidence>
<dbReference type="PANTHER" id="PTHR47963:SF8">
    <property type="entry name" value="ATP-DEPENDENT RNA HELICASE DEAD"/>
    <property type="match status" value="1"/>
</dbReference>
<comment type="subcellular location">
    <subcellularLocation>
        <location evidence="1 10">Cytoplasm</location>
    </subcellularLocation>
</comment>
<sequence length="676" mass="74609">MSADTPTDAPSSPKFTDLALSEPLLRALADVGYESPSPIQAATIPPLLEGRDVLGQAQTGTGKTAAFALPILANIDPAQAKPQALVLAPTRELAIQVAEAFQKYATHLPGFHVLPIYGGQSYYPQLQALKRGVQVVVGTPGRVIDHLERGSLDLSQLRCLVLDEADEMLRMGFIDDVENVLKKTPESRQVALFSATMPAQIKRIAQTYLKNPVEIAIKSTTTTSANIRQRYWSVSGVHKLDALTRILEAETFDAMIVFSRTKLGTEELAEKLMARGISAAAINGDVQQAQREKTIQNLKDGKIDVLVATDVAARGLDVDRISHVLNYDIPYDTESYVHRIGRTGRAGRKGEAILFVTPRERGMLRAIERATRQPIEPMELPSVETVNEQRVSRFLGRITEALEGDELGLFRDLVERYEREKNVPAVEIAAALAKLVQGDNPLLLTPPPAAPKYAREERDGPREHRGQATRKFIERDNASNSGAHRREFRDDNRRDEARRDPRPPREERPAHRHEDRQYTPPGAARPPVNRAEAFFDDDAPAPRPPRAERPERAPRESEVGMETFRIEVGHSHGVQPGNIVGAIANEADLESRYIGRIDIRDDYTLVDLPEGMPRELMEHLKKVRVAGQPLRIQRAGPGDAEGGRGGRGAGRPPSGPRGPKPHGGGPRKPFKPRGPR</sequence>
<feature type="region of interest" description="Disordered" evidence="12">
    <location>
        <begin position="440"/>
        <end position="558"/>
    </location>
</feature>
<comment type="similarity">
    <text evidence="10">Belongs to the DEAD box helicase family. DeaD/CsdA subfamily.</text>
</comment>
<dbReference type="HAMAP" id="MF_00964">
    <property type="entry name" value="DEAD_helicase_DeaD"/>
    <property type="match status" value="1"/>
</dbReference>
<dbReference type="Gene3D" id="3.40.50.300">
    <property type="entry name" value="P-loop containing nucleotide triphosphate hydrolases"/>
    <property type="match status" value="2"/>
</dbReference>
<evidence type="ECO:0000256" key="5">
    <source>
        <dbReference type="ARBA" id="ARBA00022806"/>
    </source>
</evidence>
<dbReference type="InterPro" id="IPR027417">
    <property type="entry name" value="P-loop_NTPase"/>
</dbReference>
<dbReference type="InterPro" id="IPR034415">
    <property type="entry name" value="CsdA_RRM"/>
</dbReference>
<dbReference type="GO" id="GO:0003724">
    <property type="term" value="F:RNA helicase activity"/>
    <property type="evidence" value="ECO:0007669"/>
    <property type="project" value="UniProtKB-UniRule"/>
</dbReference>
<dbReference type="InterPro" id="IPR044742">
    <property type="entry name" value="DEAD/DEAH_RhlB"/>
</dbReference>
<evidence type="ECO:0000256" key="9">
    <source>
        <dbReference type="ARBA" id="ARBA00047984"/>
    </source>
</evidence>
<accession>A0A3N2RDM7</accession>
<dbReference type="EC" id="3.6.4.13" evidence="10"/>
<feature type="compositionally biased region" description="Basic and acidic residues" evidence="12">
    <location>
        <begin position="453"/>
        <end position="477"/>
    </location>
</feature>
<dbReference type="InterPro" id="IPR012677">
    <property type="entry name" value="Nucleotide-bd_a/b_plait_sf"/>
</dbReference>
<dbReference type="GO" id="GO:0000027">
    <property type="term" value="P:ribosomal large subunit assembly"/>
    <property type="evidence" value="ECO:0007669"/>
    <property type="project" value="UniProtKB-UniRule"/>
</dbReference>
<dbReference type="SMART" id="SM00487">
    <property type="entry name" value="DEXDc"/>
    <property type="match status" value="1"/>
</dbReference>
<feature type="compositionally biased region" description="Basic and acidic residues" evidence="12">
    <location>
        <begin position="545"/>
        <end position="558"/>
    </location>
</feature>
<dbReference type="GO" id="GO:0005840">
    <property type="term" value="C:ribosome"/>
    <property type="evidence" value="ECO:0007669"/>
    <property type="project" value="TreeGrafter"/>
</dbReference>
<dbReference type="CDD" id="cd18787">
    <property type="entry name" value="SF2_C_DEAD"/>
    <property type="match status" value="1"/>
</dbReference>
<proteinExistence type="inferred from homology"/>
<dbReference type="CDD" id="cd00268">
    <property type="entry name" value="DEADc"/>
    <property type="match status" value="1"/>
</dbReference>
<evidence type="ECO:0000256" key="7">
    <source>
        <dbReference type="ARBA" id="ARBA00022884"/>
    </source>
</evidence>
<dbReference type="AlphaFoldDB" id="A0A3N2RDM7"/>
<evidence type="ECO:0000259" key="15">
    <source>
        <dbReference type="PROSITE" id="PS51195"/>
    </source>
</evidence>
<evidence type="ECO:0000256" key="4">
    <source>
        <dbReference type="ARBA" id="ARBA00022801"/>
    </source>
</evidence>
<dbReference type="GO" id="GO:0016887">
    <property type="term" value="F:ATP hydrolysis activity"/>
    <property type="evidence" value="ECO:0007669"/>
    <property type="project" value="RHEA"/>
</dbReference>
<evidence type="ECO:0000256" key="11">
    <source>
        <dbReference type="PROSITE-ProRule" id="PRU00552"/>
    </source>
</evidence>
<evidence type="ECO:0000259" key="13">
    <source>
        <dbReference type="PROSITE" id="PS51192"/>
    </source>
</evidence>
<keyword evidence="7 10" id="KW-0694">RNA-binding</keyword>
<feature type="domain" description="Helicase ATP-binding" evidence="13">
    <location>
        <begin position="44"/>
        <end position="215"/>
    </location>
</feature>
<evidence type="ECO:0000256" key="3">
    <source>
        <dbReference type="ARBA" id="ARBA00022741"/>
    </source>
</evidence>
<feature type="domain" description="DEAD-box RNA helicase Q" evidence="15">
    <location>
        <begin position="13"/>
        <end position="41"/>
    </location>
</feature>
<dbReference type="PROSITE" id="PS51195">
    <property type="entry name" value="Q_MOTIF"/>
    <property type="match status" value="1"/>
</dbReference>
<keyword evidence="8 10" id="KW-0346">Stress response</keyword>
<reference evidence="16 17" key="1">
    <citation type="submission" date="2018-10" db="EMBL/GenBank/DDBJ databases">
        <title>The genome of Lysobacter enzymogenes OH11.</title>
        <authorList>
            <person name="Liu F."/>
            <person name="Zhao Y."/>
            <person name="Qian G."/>
            <person name="Chen Y."/>
            <person name="Xu H."/>
        </authorList>
    </citation>
    <scope>NUCLEOTIDE SEQUENCE [LARGE SCALE GENOMIC DNA]</scope>
    <source>
        <strain evidence="16 17">OH11</strain>
    </source>
</reference>